<proteinExistence type="predicted"/>
<name>A0AA87MRL3_9LEPT</name>
<dbReference type="EMBL" id="AKWM02000021">
    <property type="protein sequence ID" value="EKS01373.1"/>
    <property type="molecule type" value="Genomic_DNA"/>
</dbReference>
<comment type="caution">
    <text evidence="1">The sequence shown here is derived from an EMBL/GenBank/DDBJ whole genome shotgun (WGS) entry which is preliminary data.</text>
</comment>
<reference evidence="1 2" key="1">
    <citation type="journal article" date="2014" name="Int. J. Syst. Evol. Microbiol.">
        <title>Leptospira mayottensis sp. nov., a pathogenic species of the genus Leptospira isolated from humans.</title>
        <authorList>
            <person name="Bourhy P."/>
            <person name="Collet L."/>
            <person name="Brisse S."/>
            <person name="Picardeau M."/>
        </authorList>
    </citation>
    <scope>NUCLEOTIDE SEQUENCE [LARGE SCALE GENOMIC DNA]</scope>
    <source>
        <strain evidence="1 2">200901122</strain>
    </source>
</reference>
<evidence type="ECO:0000313" key="2">
    <source>
        <dbReference type="Proteomes" id="UP000001343"/>
    </source>
</evidence>
<dbReference type="AlphaFoldDB" id="A0AA87MRL3"/>
<gene>
    <name evidence="1" type="ORF">LEP1GSC125_0644</name>
</gene>
<evidence type="ECO:0000313" key="1">
    <source>
        <dbReference type="EMBL" id="EKS01373.1"/>
    </source>
</evidence>
<dbReference type="Proteomes" id="UP000001343">
    <property type="component" value="Unassembled WGS sequence"/>
</dbReference>
<sequence length="82" mass="9761">MYSTNGILYVDLSKFIPGGFPFEFYNPFFVYHFFNNLNLWKLHFTDPYKKKYLNGSLFPITIETDDPISIFLKKILFFESIG</sequence>
<protein>
    <submittedName>
        <fullName evidence="1">Uncharacterized protein</fullName>
    </submittedName>
</protein>
<organism evidence="1 2">
    <name type="scientific">Leptospira mayottensis 200901122</name>
    <dbReference type="NCBI Taxonomy" id="1193010"/>
    <lineage>
        <taxon>Bacteria</taxon>
        <taxon>Pseudomonadati</taxon>
        <taxon>Spirochaetota</taxon>
        <taxon>Spirochaetia</taxon>
        <taxon>Leptospirales</taxon>
        <taxon>Leptospiraceae</taxon>
        <taxon>Leptospira</taxon>
    </lineage>
</organism>
<accession>A0AA87MRL3</accession>